<protein>
    <submittedName>
        <fullName evidence="10">Nibrin-related</fullName>
    </submittedName>
</protein>
<sequence>MWKIIFPNETIKYLFQGNNFSIGRSVQCDYQISNLTVSRKHALLECRKDGCILRNFSSSSLMCNNQSVGATAELTKKKENILLLGACKSAIKVVYSSLVICTSFLTKKEQIHTTQLCNDLGLALTRNVHECTHLVMTQIGVTTKCLIALIEGKKIVSLSWLRDLNLSQINYDYLSEQNYLPVVINKQLNFTWGPKQIQGFLQPKTRSKLFRNYLFLFVSKTMHQNSSTFLELAGAETVLFGCSTEENSDDKACQLIRYFYRQKKQFSLQKQLYIVGEESDCSLQLKKEINKWGTQIRNEVDLGMSIISNSTTPFVDPKEITFNETVKEIQPKQSFDSFEDKLQNTSCGFKGDQKIKLQPNTKLLGEESQILFNNQDLINTRQIEFRFDNQNKRKRNYSEVDQPNSKTAKYPFENDKNSLQIDEQASIQQTEPRSLTNNQIKNKKKQFLKKKTKLEFKTSYKNIGVIVKKKQKNAYIEPFSVNKKTRSPKGFHKNKKLEKKKIAKKEKFLDDPLFVRNMDNIHKRKTFQKNY</sequence>
<organism evidence="10 11">
    <name type="scientific">Anaeramoeba flamelloides</name>
    <dbReference type="NCBI Taxonomy" id="1746091"/>
    <lineage>
        <taxon>Eukaryota</taxon>
        <taxon>Metamonada</taxon>
        <taxon>Anaeramoebidae</taxon>
        <taxon>Anaeramoeba</taxon>
    </lineage>
</organism>
<keyword evidence="11" id="KW-1185">Reference proteome</keyword>
<reference evidence="10" key="1">
    <citation type="submission" date="2022-08" db="EMBL/GenBank/DDBJ databases">
        <title>Novel sulfate-reducing endosymbionts in the free-living metamonad Anaeramoeba.</title>
        <authorList>
            <person name="Jerlstrom-Hultqvist J."/>
            <person name="Cepicka I."/>
            <person name="Gallot-Lavallee L."/>
            <person name="Salas-Leiva D."/>
            <person name="Curtis B.A."/>
            <person name="Zahonova K."/>
            <person name="Pipaliya S."/>
            <person name="Dacks J."/>
            <person name="Roger A.J."/>
        </authorList>
    </citation>
    <scope>NUCLEOTIDE SEQUENCE</scope>
    <source>
        <strain evidence="10">Schooner1</strain>
    </source>
</reference>
<dbReference type="Pfam" id="PF16770">
    <property type="entry name" value="RTT107_BRCT_5"/>
    <property type="match status" value="1"/>
</dbReference>
<dbReference type="InterPro" id="IPR036420">
    <property type="entry name" value="BRCT_dom_sf"/>
</dbReference>
<dbReference type="Gene3D" id="2.60.200.20">
    <property type="match status" value="1"/>
</dbReference>
<evidence type="ECO:0000256" key="6">
    <source>
        <dbReference type="ARBA" id="ARBA00023242"/>
    </source>
</evidence>
<comment type="similarity">
    <text evidence="8">Belongs to the Nibrin family.</text>
</comment>
<evidence type="ECO:0000256" key="5">
    <source>
        <dbReference type="ARBA" id="ARBA00023204"/>
    </source>
</evidence>
<keyword evidence="5" id="KW-0234">DNA repair</keyword>
<evidence type="ECO:0000256" key="7">
    <source>
        <dbReference type="ARBA" id="ARBA00023306"/>
    </source>
</evidence>
<dbReference type="InterPro" id="IPR008984">
    <property type="entry name" value="SMAD_FHA_dom_sf"/>
</dbReference>
<gene>
    <name evidence="10" type="ORF">M0813_07067</name>
</gene>
<evidence type="ECO:0000313" key="11">
    <source>
        <dbReference type="Proteomes" id="UP001150062"/>
    </source>
</evidence>
<keyword evidence="3" id="KW-0158">Chromosome</keyword>
<dbReference type="Gene3D" id="3.40.50.10190">
    <property type="entry name" value="BRCT domain"/>
    <property type="match status" value="1"/>
</dbReference>
<accession>A0ABQ8XCP9</accession>
<dbReference type="InterPro" id="IPR043014">
    <property type="entry name" value="Nibrin_BRCT2_sf"/>
</dbReference>
<evidence type="ECO:0000256" key="2">
    <source>
        <dbReference type="ARBA" id="ARBA00004286"/>
    </source>
</evidence>
<keyword evidence="7" id="KW-0131">Cell cycle</keyword>
<dbReference type="Pfam" id="PF00498">
    <property type="entry name" value="FHA"/>
    <property type="match status" value="1"/>
</dbReference>
<keyword evidence="6" id="KW-0539">Nucleus</keyword>
<evidence type="ECO:0000256" key="4">
    <source>
        <dbReference type="ARBA" id="ARBA00022763"/>
    </source>
</evidence>
<dbReference type="InterPro" id="IPR001357">
    <property type="entry name" value="BRCT_dom"/>
</dbReference>
<dbReference type="PANTHER" id="PTHR12162">
    <property type="entry name" value="NIBRIN-RELATED"/>
    <property type="match status" value="1"/>
</dbReference>
<dbReference type="InterPro" id="IPR000253">
    <property type="entry name" value="FHA_dom"/>
</dbReference>
<dbReference type="SMART" id="SM00240">
    <property type="entry name" value="FHA"/>
    <property type="match status" value="1"/>
</dbReference>
<dbReference type="Proteomes" id="UP001150062">
    <property type="component" value="Unassembled WGS sequence"/>
</dbReference>
<dbReference type="Gene3D" id="3.40.50.10980">
    <property type="entry name" value="Nibrin, BRCT2 domain"/>
    <property type="match status" value="1"/>
</dbReference>
<dbReference type="PANTHER" id="PTHR12162:SF0">
    <property type="entry name" value="NIBRIN"/>
    <property type="match status" value="1"/>
</dbReference>
<evidence type="ECO:0000256" key="3">
    <source>
        <dbReference type="ARBA" id="ARBA00022454"/>
    </source>
</evidence>
<evidence type="ECO:0000313" key="10">
    <source>
        <dbReference type="EMBL" id="KAJ6230428.1"/>
    </source>
</evidence>
<dbReference type="InterPro" id="IPR040227">
    <property type="entry name" value="Nibrin-rel"/>
</dbReference>
<evidence type="ECO:0000259" key="9">
    <source>
        <dbReference type="PROSITE" id="PS50006"/>
    </source>
</evidence>
<feature type="domain" description="FHA" evidence="9">
    <location>
        <begin position="20"/>
        <end position="68"/>
    </location>
</feature>
<evidence type="ECO:0000256" key="8">
    <source>
        <dbReference type="ARBA" id="ARBA00044757"/>
    </source>
</evidence>
<dbReference type="CDD" id="cd00060">
    <property type="entry name" value="FHA"/>
    <property type="match status" value="1"/>
</dbReference>
<comment type="subcellular location">
    <subcellularLocation>
        <location evidence="2">Chromosome</location>
    </subcellularLocation>
    <subcellularLocation>
        <location evidence="1">Nucleus</location>
    </subcellularLocation>
</comment>
<dbReference type="PROSITE" id="PS50006">
    <property type="entry name" value="FHA_DOMAIN"/>
    <property type="match status" value="1"/>
</dbReference>
<dbReference type="SUPFAM" id="SSF49879">
    <property type="entry name" value="SMAD/FHA domain"/>
    <property type="match status" value="1"/>
</dbReference>
<name>A0ABQ8XCP9_9EUKA</name>
<keyword evidence="4" id="KW-0227">DNA damage</keyword>
<proteinExistence type="inferred from homology"/>
<evidence type="ECO:0000256" key="1">
    <source>
        <dbReference type="ARBA" id="ARBA00004123"/>
    </source>
</evidence>
<dbReference type="EMBL" id="JAOAOG010000313">
    <property type="protein sequence ID" value="KAJ6230428.1"/>
    <property type="molecule type" value="Genomic_DNA"/>
</dbReference>
<comment type="caution">
    <text evidence="10">The sequence shown here is derived from an EMBL/GenBank/DDBJ whole genome shotgun (WGS) entry which is preliminary data.</text>
</comment>
<dbReference type="SUPFAM" id="SSF52113">
    <property type="entry name" value="BRCT domain"/>
    <property type="match status" value="1"/>
</dbReference>